<gene>
    <name evidence="2" type="ORF">GRJ2_000173900</name>
</gene>
<comment type="caution">
    <text evidence="2">The sequence shown here is derived from an EMBL/GenBank/DDBJ whole genome shotgun (WGS) entry which is preliminary data.</text>
</comment>
<dbReference type="PANTHER" id="PTHR33332">
    <property type="entry name" value="REVERSE TRANSCRIPTASE DOMAIN-CONTAINING PROTEIN"/>
    <property type="match status" value="1"/>
</dbReference>
<dbReference type="AlphaFoldDB" id="A0ABC9VX38"/>
<feature type="domain" description="Reverse transcriptase" evidence="1">
    <location>
        <begin position="1"/>
        <end position="151"/>
    </location>
</feature>
<protein>
    <submittedName>
        <fullName evidence="2">Mitochondrial enolase superfamily member 1</fullName>
    </submittedName>
</protein>
<proteinExistence type="predicted"/>
<dbReference type="Pfam" id="PF00078">
    <property type="entry name" value="RVT_1"/>
    <property type="match status" value="1"/>
</dbReference>
<dbReference type="EMBL" id="BAAFJT010000001">
    <property type="protein sequence ID" value="GAB0177087.1"/>
    <property type="molecule type" value="Genomic_DNA"/>
</dbReference>
<name>A0ABC9VX38_GRUJA</name>
<organism evidence="2 3">
    <name type="scientific">Grus japonensis</name>
    <name type="common">Japanese crane</name>
    <name type="synonym">Red-crowned crane</name>
    <dbReference type="NCBI Taxonomy" id="30415"/>
    <lineage>
        <taxon>Eukaryota</taxon>
        <taxon>Metazoa</taxon>
        <taxon>Chordata</taxon>
        <taxon>Craniata</taxon>
        <taxon>Vertebrata</taxon>
        <taxon>Euteleostomi</taxon>
        <taxon>Archelosauria</taxon>
        <taxon>Archosauria</taxon>
        <taxon>Dinosauria</taxon>
        <taxon>Saurischia</taxon>
        <taxon>Theropoda</taxon>
        <taxon>Coelurosauria</taxon>
        <taxon>Aves</taxon>
        <taxon>Neognathae</taxon>
        <taxon>Neoaves</taxon>
        <taxon>Gruiformes</taxon>
        <taxon>Gruidae</taxon>
        <taxon>Grus</taxon>
    </lineage>
</organism>
<dbReference type="Proteomes" id="UP001623348">
    <property type="component" value="Unassembled WGS sequence"/>
</dbReference>
<sequence length="166" mass="18469">MLLQQGDCDFGSRGEKESVESLVLPPSLQSEGLPPFTASKTWIRIPDWQPVTSGVPQGSILGPTLFAIFINDLDDAAESTLTKFADDTKLGGEVDTSEGRAILQRDLDRLEEWASKNYMKFNKDKCKVLHLGQHNQRAQYRLGSVWLGSSLVKMDLDILVDKLNMS</sequence>
<dbReference type="PROSITE" id="PS50878">
    <property type="entry name" value="RT_POL"/>
    <property type="match status" value="1"/>
</dbReference>
<keyword evidence="3" id="KW-1185">Reference proteome</keyword>
<evidence type="ECO:0000313" key="2">
    <source>
        <dbReference type="EMBL" id="GAB0177087.1"/>
    </source>
</evidence>
<accession>A0ABC9VX38</accession>
<evidence type="ECO:0000313" key="3">
    <source>
        <dbReference type="Proteomes" id="UP001623348"/>
    </source>
</evidence>
<reference evidence="2 3" key="1">
    <citation type="submission" date="2024-06" db="EMBL/GenBank/DDBJ databases">
        <title>The draft genome of Grus japonensis, version 3.</title>
        <authorList>
            <person name="Nabeshima K."/>
            <person name="Suzuki S."/>
            <person name="Onuma M."/>
        </authorList>
    </citation>
    <scope>NUCLEOTIDE SEQUENCE [LARGE SCALE GENOMIC DNA]</scope>
    <source>
        <strain evidence="2 3">451A</strain>
    </source>
</reference>
<evidence type="ECO:0000259" key="1">
    <source>
        <dbReference type="PROSITE" id="PS50878"/>
    </source>
</evidence>
<dbReference type="InterPro" id="IPR000477">
    <property type="entry name" value="RT_dom"/>
</dbReference>